<proteinExistence type="predicted"/>
<reference evidence="2 3" key="1">
    <citation type="submission" date="2013-08" db="EMBL/GenBank/DDBJ databases">
        <title>The Genome Sequence of Fusobacterium sp. 3_1_36A2.</title>
        <authorList>
            <consortium name="The Broad Institute Genome Sequencing Platform"/>
            <person name="Earl A."/>
            <person name="Ward D."/>
            <person name="Feldgarden M."/>
            <person name="Gevers D."/>
            <person name="Strauss J."/>
            <person name="White A."/>
            <person name="Allen-Vercoe E."/>
            <person name="Walker B."/>
            <person name="Young S.K."/>
            <person name="Zeng Q."/>
            <person name="Gargeya S."/>
            <person name="Fitzgerald M."/>
            <person name="Haas B."/>
            <person name="Abouelleil A."/>
            <person name="Alvarado L."/>
            <person name="Arachchi H.M."/>
            <person name="Berlin A.M."/>
            <person name="Chapman S.B."/>
            <person name="Goldberg J."/>
            <person name="Griggs A."/>
            <person name="Gujja S."/>
            <person name="Hansen M."/>
            <person name="Howarth C."/>
            <person name="Imamovic A."/>
            <person name="Larimer J."/>
            <person name="McCowen C."/>
            <person name="Montmayeur A."/>
            <person name="Murphy C."/>
            <person name="Neiman D."/>
            <person name="Pearson M."/>
            <person name="Priest M."/>
            <person name="Roberts A."/>
            <person name="Saif S."/>
            <person name="Shea T."/>
            <person name="Sisk P."/>
            <person name="Sykes S."/>
            <person name="Wortman J."/>
            <person name="Nusbaum C."/>
            <person name="Birren B."/>
        </authorList>
    </citation>
    <scope>NUCLEOTIDE SEQUENCE [LARGE SCALE GENOMIC DNA]</scope>
    <source>
        <strain evidence="2 3">3_1_36A2</strain>
    </source>
</reference>
<organism evidence="2 3">
    <name type="scientific">Fusobacterium vincentii 3_1_36A2</name>
    <dbReference type="NCBI Taxonomy" id="469604"/>
    <lineage>
        <taxon>Bacteria</taxon>
        <taxon>Fusobacteriati</taxon>
        <taxon>Fusobacteriota</taxon>
        <taxon>Fusobacteriia</taxon>
        <taxon>Fusobacteriales</taxon>
        <taxon>Fusobacteriaceae</taxon>
        <taxon>Fusobacterium</taxon>
    </lineage>
</organism>
<evidence type="ECO:0000313" key="2">
    <source>
        <dbReference type="EMBL" id="EEU32733.1"/>
    </source>
</evidence>
<dbReference type="InterPro" id="IPR025484">
    <property type="entry name" value="DUF4376"/>
</dbReference>
<dbReference type="InterPro" id="IPR021358">
    <property type="entry name" value="DUF2977"/>
</dbReference>
<dbReference type="Proteomes" id="UP000016231">
    <property type="component" value="Chromosome"/>
</dbReference>
<evidence type="ECO:0000259" key="1">
    <source>
        <dbReference type="Pfam" id="PF14301"/>
    </source>
</evidence>
<sequence length="167" mass="19769">MKIIIDKNKRIISYALIGKLQEAIEVDDFEFIHPVDDYIYEDGKIKYSPNIERLKKLKREELKAIRTNKLYENITVNGDTFQVRKDDLDNFWEVDYMLKTKEVVKTDARNWILADNSIKTFTYSQLMEVLTEFIKRKAGIFEKFGALSIKLEACKSAEEIETIKWEE</sequence>
<name>C7XPJ0_FUSVC</name>
<dbReference type="Pfam" id="PF11192">
    <property type="entry name" value="DUF2977"/>
    <property type="match status" value="1"/>
</dbReference>
<dbReference type="STRING" id="469604.HMPREF0946_00806"/>
<dbReference type="Pfam" id="PF14301">
    <property type="entry name" value="DUF4376"/>
    <property type="match status" value="1"/>
</dbReference>
<gene>
    <name evidence="2" type="ORF">HMPREF0946_00806</name>
</gene>
<dbReference type="RefSeq" id="WP_008799670.1">
    <property type="nucleotide sequence ID" value="NC_022196.1"/>
</dbReference>
<evidence type="ECO:0000313" key="3">
    <source>
        <dbReference type="Proteomes" id="UP000016231"/>
    </source>
</evidence>
<dbReference type="KEGG" id="fnc:HMPREF0946_00806"/>
<feature type="domain" description="DUF4376" evidence="1">
    <location>
        <begin position="54"/>
        <end position="160"/>
    </location>
</feature>
<protein>
    <recommendedName>
        <fullName evidence="1">DUF4376 domain-containing protein</fullName>
    </recommendedName>
</protein>
<dbReference type="AlphaFoldDB" id="C7XPJ0"/>
<dbReference type="OrthoDB" id="91657at2"/>
<dbReference type="EMBL" id="CP003700">
    <property type="protein sequence ID" value="EEU32733.1"/>
    <property type="molecule type" value="Genomic_DNA"/>
</dbReference>
<accession>C7XPJ0</accession>
<dbReference type="HOGENOM" id="CLU_1600331_0_0_0"/>